<dbReference type="EMBL" id="VGLS01000265">
    <property type="protein sequence ID" value="MBM3224137.1"/>
    <property type="molecule type" value="Genomic_DNA"/>
</dbReference>
<keyword evidence="2" id="KW-0479">Metal-binding</keyword>
<evidence type="ECO:0000256" key="1">
    <source>
        <dbReference type="ARBA" id="ARBA00022485"/>
    </source>
</evidence>
<comment type="caution">
    <text evidence="7">The sequence shown here is derived from an EMBL/GenBank/DDBJ whole genome shotgun (WGS) entry which is preliminary data.</text>
</comment>
<dbReference type="Pfam" id="PF12838">
    <property type="entry name" value="Fer4_7"/>
    <property type="match status" value="1"/>
</dbReference>
<dbReference type="GO" id="GO:0016651">
    <property type="term" value="F:oxidoreductase activity, acting on NAD(P)H"/>
    <property type="evidence" value="ECO:0007669"/>
    <property type="project" value="InterPro"/>
</dbReference>
<dbReference type="GO" id="GO:0016020">
    <property type="term" value="C:membrane"/>
    <property type="evidence" value="ECO:0007669"/>
    <property type="project" value="InterPro"/>
</dbReference>
<evidence type="ECO:0000256" key="2">
    <source>
        <dbReference type="ARBA" id="ARBA00022723"/>
    </source>
</evidence>
<keyword evidence="3" id="KW-0677">Repeat</keyword>
<dbReference type="InterPro" id="IPR010226">
    <property type="entry name" value="NADH_quinone_OxRdtase_chainI"/>
</dbReference>
<dbReference type="GO" id="GO:0051539">
    <property type="term" value="F:4 iron, 4 sulfur cluster binding"/>
    <property type="evidence" value="ECO:0007669"/>
    <property type="project" value="UniProtKB-KW"/>
</dbReference>
<dbReference type="PANTHER" id="PTHR10849">
    <property type="entry name" value="NADH DEHYDROGENASE UBIQUINONE IRON-SULFUR PROTEIN 8, MITOCHONDRIAL"/>
    <property type="match status" value="1"/>
</dbReference>
<reference evidence="7" key="1">
    <citation type="submission" date="2019-03" db="EMBL/GenBank/DDBJ databases">
        <title>Lake Tanganyika Metagenome-Assembled Genomes (MAGs).</title>
        <authorList>
            <person name="Tran P."/>
        </authorList>
    </citation>
    <scope>NUCLEOTIDE SEQUENCE</scope>
    <source>
        <strain evidence="7">K_DeepCast_65m_m2_066</strain>
    </source>
</reference>
<keyword evidence="1" id="KW-0004">4Fe-4S</keyword>
<proteinExistence type="predicted"/>
<keyword evidence="4" id="KW-0408">Iron</keyword>
<feature type="domain" description="4Fe-4S ferredoxin-type" evidence="6">
    <location>
        <begin position="48"/>
        <end position="77"/>
    </location>
</feature>
<dbReference type="InterPro" id="IPR017896">
    <property type="entry name" value="4Fe4S_Fe-S-bd"/>
</dbReference>
<protein>
    <submittedName>
        <fullName evidence="7">4Fe-4S dicluster domain-containing protein</fullName>
    </submittedName>
</protein>
<dbReference type="GO" id="GO:0046872">
    <property type="term" value="F:metal ion binding"/>
    <property type="evidence" value="ECO:0007669"/>
    <property type="project" value="UniProtKB-KW"/>
</dbReference>
<dbReference type="SUPFAM" id="SSF54862">
    <property type="entry name" value="4Fe-4S ferredoxins"/>
    <property type="match status" value="1"/>
</dbReference>
<dbReference type="AlphaFoldDB" id="A0A937W2L7"/>
<keyword evidence="5" id="KW-0411">Iron-sulfur</keyword>
<dbReference type="PROSITE" id="PS51379">
    <property type="entry name" value="4FE4S_FER_2"/>
    <property type="match status" value="2"/>
</dbReference>
<sequence>MWQYLVNIWDSVKTPLIGMRLTWRRLFTPSVTLQYPEERWDLPPNSRMQLFVNMDDCIGCAQCERACPVQCITIETVKAVPNEVEETSTGHKKRLHVAKFDIDMAKCCYCDLCTFPCPTECIYMTPSFEDSAPDRYGLLYHFAQITPEKAAELAEKAQKFDEAEEARKAAGRPAAAAV</sequence>
<dbReference type="Gene3D" id="3.30.70.3270">
    <property type="match status" value="1"/>
</dbReference>
<evidence type="ECO:0000313" key="7">
    <source>
        <dbReference type="EMBL" id="MBM3224137.1"/>
    </source>
</evidence>
<dbReference type="InterPro" id="IPR017900">
    <property type="entry name" value="4Fe4S_Fe_S_CS"/>
</dbReference>
<gene>
    <name evidence="7" type="ORF">FJZ47_10075</name>
</gene>
<feature type="domain" description="4Fe-4S ferredoxin-type" evidence="6">
    <location>
        <begin position="98"/>
        <end position="127"/>
    </location>
</feature>
<dbReference type="PROSITE" id="PS00198">
    <property type="entry name" value="4FE4S_FER_1"/>
    <property type="match status" value="2"/>
</dbReference>
<dbReference type="Proteomes" id="UP000712673">
    <property type="component" value="Unassembled WGS sequence"/>
</dbReference>
<name>A0A937W2L7_UNCTE</name>
<evidence type="ECO:0000256" key="4">
    <source>
        <dbReference type="ARBA" id="ARBA00023004"/>
    </source>
</evidence>
<evidence type="ECO:0000256" key="5">
    <source>
        <dbReference type="ARBA" id="ARBA00023014"/>
    </source>
</evidence>
<evidence type="ECO:0000259" key="6">
    <source>
        <dbReference type="PROSITE" id="PS51379"/>
    </source>
</evidence>
<evidence type="ECO:0000256" key="3">
    <source>
        <dbReference type="ARBA" id="ARBA00022737"/>
    </source>
</evidence>
<evidence type="ECO:0000313" key="8">
    <source>
        <dbReference type="Proteomes" id="UP000712673"/>
    </source>
</evidence>
<organism evidence="7 8">
    <name type="scientific">Tectimicrobiota bacterium</name>
    <dbReference type="NCBI Taxonomy" id="2528274"/>
    <lineage>
        <taxon>Bacteria</taxon>
        <taxon>Pseudomonadati</taxon>
        <taxon>Nitrospinota/Tectimicrobiota group</taxon>
        <taxon>Candidatus Tectimicrobiota</taxon>
    </lineage>
</organism>
<accession>A0A937W2L7</accession>